<proteinExistence type="predicted"/>
<gene>
    <name evidence="1" type="ORF">SOP96_01910</name>
</gene>
<keyword evidence="2" id="KW-1185">Reference proteome</keyword>
<sequence length="63" mass="6983">MKNGGQVMQYDISNSGMYMLEKTGELEYKTGIHTGSNTVSTEYLFKGKDLVEAVNKKATPHNP</sequence>
<dbReference type="RefSeq" id="WP_326319544.1">
    <property type="nucleotide sequence ID" value="NZ_JAYLAA010000010.1"/>
</dbReference>
<comment type="caution">
    <text evidence="1">The sequence shown here is derived from an EMBL/GenBank/DDBJ whole genome shotgun (WGS) entry which is preliminary data.</text>
</comment>
<dbReference type="EMBL" id="JAYLAA010000010">
    <property type="protein sequence ID" value="MEC3874462.1"/>
    <property type="molecule type" value="Genomic_DNA"/>
</dbReference>
<accession>A0ABU6HRH2</accession>
<evidence type="ECO:0000313" key="2">
    <source>
        <dbReference type="Proteomes" id="UP001348397"/>
    </source>
</evidence>
<reference evidence="1 2" key="1">
    <citation type="submission" date="2024-01" db="EMBL/GenBank/DDBJ databases">
        <title>Chryseobacterium sp. T9W2-O.</title>
        <authorList>
            <person name="Maltman C."/>
        </authorList>
    </citation>
    <scope>NUCLEOTIDE SEQUENCE [LARGE SCALE GENOMIC DNA]</scope>
    <source>
        <strain evidence="1 2">T9W2-O</strain>
    </source>
</reference>
<evidence type="ECO:0000313" key="1">
    <source>
        <dbReference type="EMBL" id="MEC3874462.1"/>
    </source>
</evidence>
<dbReference type="Proteomes" id="UP001348397">
    <property type="component" value="Unassembled WGS sequence"/>
</dbReference>
<name>A0ABU6HRH2_9FLAO</name>
<protein>
    <submittedName>
        <fullName evidence="1">Uncharacterized protein</fullName>
    </submittedName>
</protein>
<organism evidence="1 2">
    <name type="scientific">Chryseobacterium salviniae</name>
    <dbReference type="NCBI Taxonomy" id="3101750"/>
    <lineage>
        <taxon>Bacteria</taxon>
        <taxon>Pseudomonadati</taxon>
        <taxon>Bacteroidota</taxon>
        <taxon>Flavobacteriia</taxon>
        <taxon>Flavobacteriales</taxon>
        <taxon>Weeksellaceae</taxon>
        <taxon>Chryseobacterium group</taxon>
        <taxon>Chryseobacterium</taxon>
    </lineage>
</organism>